<reference evidence="2 3" key="1">
    <citation type="journal article" date="2015" name="Genome Biol. Evol.">
        <title>Comparative Genomics of a Bacterivorous Green Alga Reveals Evolutionary Causalities and Consequences of Phago-Mixotrophic Mode of Nutrition.</title>
        <authorList>
            <person name="Burns J.A."/>
            <person name="Paasch A."/>
            <person name="Narechania A."/>
            <person name="Kim E."/>
        </authorList>
    </citation>
    <scope>NUCLEOTIDE SEQUENCE [LARGE SCALE GENOMIC DNA]</scope>
    <source>
        <strain evidence="2 3">PLY_AMNH</strain>
    </source>
</reference>
<dbReference type="InterPro" id="IPR011050">
    <property type="entry name" value="Pectin_lyase_fold/virulence"/>
</dbReference>
<gene>
    <name evidence="2" type="ORF">CYMTET_46136</name>
</gene>
<keyword evidence="1" id="KW-0732">Signal</keyword>
<feature type="signal peptide" evidence="1">
    <location>
        <begin position="1"/>
        <end position="22"/>
    </location>
</feature>
<feature type="chain" id="PRO_5042105272" evidence="1">
    <location>
        <begin position="23"/>
        <end position="1444"/>
    </location>
</feature>
<dbReference type="EMBL" id="LGRX02032065">
    <property type="protein sequence ID" value="KAK3244244.1"/>
    <property type="molecule type" value="Genomic_DNA"/>
</dbReference>
<organism evidence="2 3">
    <name type="scientific">Cymbomonas tetramitiformis</name>
    <dbReference type="NCBI Taxonomy" id="36881"/>
    <lineage>
        <taxon>Eukaryota</taxon>
        <taxon>Viridiplantae</taxon>
        <taxon>Chlorophyta</taxon>
        <taxon>Pyramimonadophyceae</taxon>
        <taxon>Pyramimonadales</taxon>
        <taxon>Pyramimonadaceae</taxon>
        <taxon>Cymbomonas</taxon>
    </lineage>
</organism>
<sequence length="1444" mass="156441">MCKRSLRRPLTVLLQLIITVTTRDLPPTTALIESRKRGRGLRESRSDCFQDASYVDPYYHQNCYSWTVQSVDDIFGPLFEPHNIAAEAEKSTLAQQYEEIAAKCPIAFGSLSSERYVQPAQGRTKEDQYGSLQYPYEDVAYAVELSIPRDSSGSPDMQRQHPFDTLLLLPGTYLPTTDPMIYIPRQSSLTSISSTGGPAVTILDCLHQSQGLIMQLPIALSGLTIQNCVALMNSVLPAPLQVHASPQTYVSFDIVYQINGGAVSTSSDLYMTHCTVLNCTAISHGGSIFVTSEISGTVTNTELVDTHILSSSAGCGGGAVAVIVTVAQNTSGSQLLSIRDSTFKNNTAQVGGAIFTIWVSKAFAVLIDNSHFGYNQAAVGGAIAGLGIQFKVSGVVFEGNVAKEPQIGSTSACLPATEVNIFLQYPLTGGAVSQLFSSLQLHSTRFMNCYADKGAGVAILYTSGPEADTLSHLSQCVFEKNKAQHEGTLWTLETTYANVLRLQDVLFVDNEAMRGAGMSFTGRGIVTIEDTLMVQNQAVIDGGGVLISEHFQVRMLGTRASLNSAGRNGGALSCSSSSKLAINRSAFSNNSVEPSGKGGALAFNSLCAGSLVDVGLAHNTAGVGGALYVSPEGGALALSGLKVWGNHAQHLGGGLCLLQQADGVELANISFLMNTVEQGGGGAAALRSFTECLNCTLVANNTAEYAHDFMTVHTRLVLLGAAASNESVLLHGESGEPLPPMEMVIVDSYGNFIPLTEYSSKYAVMMTSNASEMSGHSKRIRHGRVIFDELIVSAPPGSVVQLTCEGTEQYSPESSGTVLWADESNEAFGKKVQLWQVDVIGVNFTVLLRECAEGAEGLSQDELRCDVCHDHNGYSVSSTQPCVLCGEDQKVEGQACIPVAVTSELPIELLMAMIVGPFIGTACLSLALFKIRVKILNRKVKERQQEEAYSFQDKQNLLIRGHQMFVDHHLKNRISSVWMALGTIIPYYNDSSSANSDINSSLPESDSISADDAGISQLLIQCSNELLEGLKMCDEQQGFTKLMTGTYVSDIHPSSIRELFTKSFAGEGTQIRIDPAVPPLVLLDEYLFTILLEIAFNSVSRQAGMTSPVISCSVIDSAADFLVLETVFLSMGGAENDHQKDFELGRGAPLMLLSKMEQRFCDMLSDLLHGGFEANYISGSWANFKFTARCGFAFATVEQRFIAPAGLVHPWWHDQSPELLTTNALMDTPEVKVEDLELQLNEKVPSALSIDPFSTQTASCRKEREVVFDTMPRMNSLRNEMMMPRMNSMILDAQFTNDLSKDTSTLSDTPEVKVEDLELQLNEKVPSALSFDPFSTQTASCRKERDVVCDMVALRHEMMMMPRMNSMNLDAQFTNGLSQDTSTLSDACSDESSLTDAVSMGIETALPAGLRYAVCDDNFLTLRAMKYFIRKTLQGETRTKERDP</sequence>
<evidence type="ECO:0000313" key="2">
    <source>
        <dbReference type="EMBL" id="KAK3244244.1"/>
    </source>
</evidence>
<proteinExistence type="predicted"/>
<keyword evidence="3" id="KW-1185">Reference proteome</keyword>
<dbReference type="Proteomes" id="UP001190700">
    <property type="component" value="Unassembled WGS sequence"/>
</dbReference>
<dbReference type="PANTHER" id="PTHR11319">
    <property type="entry name" value="G PROTEIN-COUPLED RECEPTOR-RELATED"/>
    <property type="match status" value="1"/>
</dbReference>
<accession>A0AAE0BY28</accession>
<protein>
    <submittedName>
        <fullName evidence="2">Uncharacterized protein</fullName>
    </submittedName>
</protein>
<name>A0AAE0BY28_9CHLO</name>
<dbReference type="PANTHER" id="PTHR11319:SF35">
    <property type="entry name" value="OUTER MEMBRANE PROTEIN PMPC-RELATED"/>
    <property type="match status" value="1"/>
</dbReference>
<dbReference type="SUPFAM" id="SSF51126">
    <property type="entry name" value="Pectin lyase-like"/>
    <property type="match status" value="2"/>
</dbReference>
<evidence type="ECO:0000313" key="3">
    <source>
        <dbReference type="Proteomes" id="UP001190700"/>
    </source>
</evidence>
<comment type="caution">
    <text evidence="2">The sequence shown here is derived from an EMBL/GenBank/DDBJ whole genome shotgun (WGS) entry which is preliminary data.</text>
</comment>
<evidence type="ECO:0000256" key="1">
    <source>
        <dbReference type="SAM" id="SignalP"/>
    </source>
</evidence>